<sequence>MSNSSDCPPLPDSGHLVWAALTDPALSGASNPDIMGFAVRLSSFLANICAGKCGTEAEASDALRGMLVLSSAEMLCTYIAIAQHKLTRIDGAFTVLIIHSPVFWYYLLWKNIPKVLTIWRAWATREYHLMVDLDLFLSVLILASWMSLNVVVWVGGRAMYPDVFLLKMVEDSIAGSLIPSSIGLMPFSCFVMTASVAVYYARFFASWKRKPAKAKTLGHKLRLQFTVFKGISRTHRWLVWGVTSSSYWNWFNILGVGVIEPNFQWTYGQALALATTTPIIFPVIRLMFIAIRYIVRDPERFAKTQWFTFWEDVILLFLGTGKLAQRINNSCFHGLLDTSQPNYLLDPDAALPTTTPATPSTTNDAASDILLVRRASSRRSLRSSPPATPAASDASSPGFGPSDVDDPPQAGATTITGGLEGTTSPAVSARTRSSQQGRSGTWPSSRARDMLDWQ</sequence>
<feature type="region of interest" description="Disordered" evidence="1">
    <location>
        <begin position="347"/>
        <end position="366"/>
    </location>
</feature>
<feature type="transmembrane region" description="Helical" evidence="2">
    <location>
        <begin position="271"/>
        <end position="295"/>
    </location>
</feature>
<keyword evidence="2" id="KW-0472">Membrane</keyword>
<evidence type="ECO:0000313" key="3">
    <source>
        <dbReference type="EMBL" id="KAJ7625867.1"/>
    </source>
</evidence>
<organism evidence="3 4">
    <name type="scientific">Roridomyces roridus</name>
    <dbReference type="NCBI Taxonomy" id="1738132"/>
    <lineage>
        <taxon>Eukaryota</taxon>
        <taxon>Fungi</taxon>
        <taxon>Dikarya</taxon>
        <taxon>Basidiomycota</taxon>
        <taxon>Agaricomycotina</taxon>
        <taxon>Agaricomycetes</taxon>
        <taxon>Agaricomycetidae</taxon>
        <taxon>Agaricales</taxon>
        <taxon>Marasmiineae</taxon>
        <taxon>Mycenaceae</taxon>
        <taxon>Roridomyces</taxon>
    </lineage>
</organism>
<keyword evidence="2" id="KW-1133">Transmembrane helix</keyword>
<keyword evidence="2" id="KW-0812">Transmembrane</keyword>
<accession>A0AAD7BNU3</accession>
<feature type="transmembrane region" description="Helical" evidence="2">
    <location>
        <begin position="91"/>
        <end position="108"/>
    </location>
</feature>
<keyword evidence="4" id="KW-1185">Reference proteome</keyword>
<evidence type="ECO:0000313" key="4">
    <source>
        <dbReference type="Proteomes" id="UP001221142"/>
    </source>
</evidence>
<reference evidence="3" key="1">
    <citation type="submission" date="2023-03" db="EMBL/GenBank/DDBJ databases">
        <title>Massive genome expansion in bonnet fungi (Mycena s.s.) driven by repeated elements and novel gene families across ecological guilds.</title>
        <authorList>
            <consortium name="Lawrence Berkeley National Laboratory"/>
            <person name="Harder C.B."/>
            <person name="Miyauchi S."/>
            <person name="Viragh M."/>
            <person name="Kuo A."/>
            <person name="Thoen E."/>
            <person name="Andreopoulos B."/>
            <person name="Lu D."/>
            <person name="Skrede I."/>
            <person name="Drula E."/>
            <person name="Henrissat B."/>
            <person name="Morin E."/>
            <person name="Kohler A."/>
            <person name="Barry K."/>
            <person name="LaButti K."/>
            <person name="Morin E."/>
            <person name="Salamov A."/>
            <person name="Lipzen A."/>
            <person name="Mereny Z."/>
            <person name="Hegedus B."/>
            <person name="Baldrian P."/>
            <person name="Stursova M."/>
            <person name="Weitz H."/>
            <person name="Taylor A."/>
            <person name="Grigoriev I.V."/>
            <person name="Nagy L.G."/>
            <person name="Martin F."/>
            <person name="Kauserud H."/>
        </authorList>
    </citation>
    <scope>NUCLEOTIDE SEQUENCE</scope>
    <source>
        <strain evidence="3">9284</strain>
    </source>
</reference>
<feature type="compositionally biased region" description="Polar residues" evidence="1">
    <location>
        <begin position="411"/>
        <end position="444"/>
    </location>
</feature>
<dbReference type="Proteomes" id="UP001221142">
    <property type="component" value="Unassembled WGS sequence"/>
</dbReference>
<comment type="caution">
    <text evidence="3">The sequence shown here is derived from an EMBL/GenBank/DDBJ whole genome shotgun (WGS) entry which is preliminary data.</text>
</comment>
<dbReference type="EMBL" id="JARKIF010000012">
    <property type="protein sequence ID" value="KAJ7625867.1"/>
    <property type="molecule type" value="Genomic_DNA"/>
</dbReference>
<protein>
    <submittedName>
        <fullName evidence="3">Uncharacterized protein</fullName>
    </submittedName>
</protein>
<proteinExistence type="predicted"/>
<gene>
    <name evidence="3" type="ORF">FB45DRAFT_1060475</name>
</gene>
<evidence type="ECO:0000256" key="2">
    <source>
        <dbReference type="SAM" id="Phobius"/>
    </source>
</evidence>
<evidence type="ECO:0000256" key="1">
    <source>
        <dbReference type="SAM" id="MobiDB-lite"/>
    </source>
</evidence>
<feature type="region of interest" description="Disordered" evidence="1">
    <location>
        <begin position="376"/>
        <end position="454"/>
    </location>
</feature>
<dbReference type="AlphaFoldDB" id="A0AAD7BNU3"/>
<feature type="transmembrane region" description="Helical" evidence="2">
    <location>
        <begin position="237"/>
        <end position="259"/>
    </location>
</feature>
<feature type="transmembrane region" description="Helical" evidence="2">
    <location>
        <begin position="176"/>
        <end position="201"/>
    </location>
</feature>
<feature type="transmembrane region" description="Helical" evidence="2">
    <location>
        <begin position="129"/>
        <end position="156"/>
    </location>
</feature>
<feature type="compositionally biased region" description="Low complexity" evidence="1">
    <location>
        <begin position="382"/>
        <end position="397"/>
    </location>
</feature>
<name>A0AAD7BNU3_9AGAR</name>